<comment type="caution">
    <text evidence="1">The sequence shown here is derived from an EMBL/GenBank/DDBJ whole genome shotgun (WGS) entry which is preliminary data.</text>
</comment>
<dbReference type="Proteomes" id="UP001145114">
    <property type="component" value="Unassembled WGS sequence"/>
</dbReference>
<evidence type="ECO:0000313" key="1">
    <source>
        <dbReference type="EMBL" id="KAJ1676850.1"/>
    </source>
</evidence>
<name>A0ACC1HJU8_9FUNG</name>
<reference evidence="1" key="1">
    <citation type="submission" date="2022-06" db="EMBL/GenBank/DDBJ databases">
        <title>Phylogenomic reconstructions and comparative analyses of Kickxellomycotina fungi.</title>
        <authorList>
            <person name="Reynolds N.K."/>
            <person name="Stajich J.E."/>
            <person name="Barry K."/>
            <person name="Grigoriev I.V."/>
            <person name="Crous P."/>
            <person name="Smith M.E."/>
        </authorList>
    </citation>
    <scope>NUCLEOTIDE SEQUENCE</scope>
    <source>
        <strain evidence="1">RSA 2271</strain>
    </source>
</reference>
<evidence type="ECO:0000313" key="2">
    <source>
        <dbReference type="Proteomes" id="UP001145114"/>
    </source>
</evidence>
<protein>
    <submittedName>
        <fullName evidence="1">Arf GTPase arl1</fullName>
    </submittedName>
</protein>
<organism evidence="1 2">
    <name type="scientific">Spiromyces aspiralis</name>
    <dbReference type="NCBI Taxonomy" id="68401"/>
    <lineage>
        <taxon>Eukaryota</taxon>
        <taxon>Fungi</taxon>
        <taxon>Fungi incertae sedis</taxon>
        <taxon>Zoopagomycota</taxon>
        <taxon>Kickxellomycotina</taxon>
        <taxon>Kickxellomycetes</taxon>
        <taxon>Kickxellales</taxon>
        <taxon>Kickxellaceae</taxon>
        <taxon>Spiromyces</taxon>
    </lineage>
</organism>
<gene>
    <name evidence="1" type="primary">ARL1</name>
    <name evidence="1" type="ORF">EV182_007380</name>
</gene>
<accession>A0ACC1HJU8</accession>
<dbReference type="EMBL" id="JAMZIH010003391">
    <property type="protein sequence ID" value="KAJ1676850.1"/>
    <property type="molecule type" value="Genomic_DNA"/>
</dbReference>
<feature type="non-terminal residue" evidence="1">
    <location>
        <position position="1"/>
    </location>
</feature>
<sequence>TIQYKSLTFQAWDLGGQSSIRPYWRCYYANTDAIVYVVDSSDRDRIGISQREFDLMMQEAELKNAVLLVLANKQDMKGALTQAEVSEQLGLPKIKNRQWAIYRCVATEGTGIEEGFDWLLNAIKNR</sequence>
<proteinExistence type="predicted"/>
<keyword evidence="2" id="KW-1185">Reference proteome</keyword>